<dbReference type="Gene3D" id="3.30.110.60">
    <property type="entry name" value="YhbY-like"/>
    <property type="match status" value="2"/>
</dbReference>
<dbReference type="GO" id="GO:1990904">
    <property type="term" value="C:ribonucleoprotein complex"/>
    <property type="evidence" value="ECO:0007669"/>
    <property type="project" value="UniProtKB-KW"/>
</dbReference>
<evidence type="ECO:0000256" key="3">
    <source>
        <dbReference type="ARBA" id="ARBA00022884"/>
    </source>
</evidence>
<evidence type="ECO:0000256" key="8">
    <source>
        <dbReference type="SAM" id="MobiDB-lite"/>
    </source>
</evidence>
<feature type="compositionally biased region" description="Basic and acidic residues" evidence="8">
    <location>
        <begin position="137"/>
        <end position="160"/>
    </location>
</feature>
<dbReference type="FunFam" id="3.30.110.60:FF:000002">
    <property type="entry name" value="CRS2-associated factor 1, chloroplastic"/>
    <property type="match status" value="1"/>
</dbReference>
<dbReference type="GO" id="GO:0003723">
    <property type="term" value="F:RNA binding"/>
    <property type="evidence" value="ECO:0007669"/>
    <property type="project" value="UniProtKB-UniRule"/>
</dbReference>
<dbReference type="InterPro" id="IPR001890">
    <property type="entry name" value="RNA-binding_CRM"/>
</dbReference>
<evidence type="ECO:0000256" key="5">
    <source>
        <dbReference type="ARBA" id="ARBA00023187"/>
    </source>
</evidence>
<dbReference type="PROSITE" id="PS51295">
    <property type="entry name" value="CRM"/>
    <property type="match status" value="2"/>
</dbReference>
<dbReference type="GO" id="GO:0000373">
    <property type="term" value="P:Group II intron splicing"/>
    <property type="evidence" value="ECO:0007669"/>
    <property type="project" value="InterPro"/>
</dbReference>
<evidence type="ECO:0000259" key="9">
    <source>
        <dbReference type="PROSITE" id="PS51295"/>
    </source>
</evidence>
<feature type="region of interest" description="Disordered" evidence="8">
    <location>
        <begin position="137"/>
        <end position="161"/>
    </location>
</feature>
<evidence type="ECO:0000313" key="10">
    <source>
        <dbReference type="EMBL" id="RVW41182.1"/>
    </source>
</evidence>
<accession>A0A438E0L6</accession>
<feature type="domain" description="CRM" evidence="9">
    <location>
        <begin position="308"/>
        <end position="418"/>
    </location>
</feature>
<keyword evidence="4" id="KW-0809">Transit peptide</keyword>
<protein>
    <submittedName>
        <fullName evidence="10">CRS2-associated factor 1, mitochondrial</fullName>
    </submittedName>
</protein>
<keyword evidence="6" id="KW-0687">Ribonucleoprotein</keyword>
<dbReference type="PANTHER" id="PTHR46247:SF2">
    <property type="entry name" value="CRS2-ASSOCIATED FACTOR 1, MITOCHONDRIAL"/>
    <property type="match status" value="1"/>
</dbReference>
<feature type="region of interest" description="Disordered" evidence="8">
    <location>
        <begin position="23"/>
        <end position="86"/>
    </location>
</feature>
<dbReference type="EMBL" id="QGNW01001445">
    <property type="protein sequence ID" value="RVW41182.1"/>
    <property type="molecule type" value="Genomic_DNA"/>
</dbReference>
<evidence type="ECO:0000313" key="11">
    <source>
        <dbReference type="Proteomes" id="UP000288805"/>
    </source>
</evidence>
<comment type="caution">
    <text evidence="10">The sequence shown here is derived from an EMBL/GenBank/DDBJ whole genome shotgun (WGS) entry which is preliminary data.</text>
</comment>
<evidence type="ECO:0000256" key="6">
    <source>
        <dbReference type="ARBA" id="ARBA00023274"/>
    </source>
</evidence>
<reference evidence="10 11" key="1">
    <citation type="journal article" date="2018" name="PLoS Genet.">
        <title>Population sequencing reveals clonal diversity and ancestral inbreeding in the grapevine cultivar Chardonnay.</title>
        <authorList>
            <person name="Roach M.J."/>
            <person name="Johnson D.L."/>
            <person name="Bohlmann J."/>
            <person name="van Vuuren H.J."/>
            <person name="Jones S.J."/>
            <person name="Pretorius I.S."/>
            <person name="Schmidt S.A."/>
            <person name="Borneman A.R."/>
        </authorList>
    </citation>
    <scope>NUCLEOTIDE SEQUENCE [LARGE SCALE GENOMIC DNA]</scope>
    <source>
        <strain evidence="11">cv. Chardonnay</strain>
        <tissue evidence="10">Leaf</tissue>
    </source>
</reference>
<keyword evidence="2" id="KW-0677">Repeat</keyword>
<dbReference type="Pfam" id="PF01985">
    <property type="entry name" value="CRS1_YhbY"/>
    <property type="match status" value="2"/>
</dbReference>
<sequence length="458" mass="52166">MFIVTRFSRQIRQSHSAAVTLSTRRLSSSAPPSPSSRLLDHYSFKSPVSPFQNPNPNPEPSTKKKQKPPYRPPSSLDRTGKKPLRSDLPFDFRYSYTESSPAVRPIGLREPKYSPFGPGLLDREWTGVCAPAVDPKVRSVDGKEDPKLEEKRRRMREKTLGEPLTAAERKILVEKCQRHRTKRQINLGLRAVPLHMPHGYGASGTISSHPPIERRDGLTHNMLNDIHNHWKHAEAVRIKCMGVPTVDMKNVCTQLEDKTSGKVIHRQGGLLVLYRGRNYHPKKRPVIPLMLWRPHEPIYPRLIKTVIDGLSIEETKEMRKRGLAVPALTKLVLAGVVSIQYDATAAKNGYYGSLVPMVRDAFLTDELIRIDCQGLERRDYKKIGCKLRDFVPCILVTFEKEQIVVWRGKDYKPTEAGQFPIERESLDNWDSDMVYGGKQHKRSDDSCSQLAFYSGDEE</sequence>
<keyword evidence="5" id="KW-0508">mRNA splicing</keyword>
<evidence type="ECO:0000256" key="4">
    <source>
        <dbReference type="ARBA" id="ARBA00022946"/>
    </source>
</evidence>
<keyword evidence="1" id="KW-0507">mRNA processing</keyword>
<keyword evidence="3 7" id="KW-0694">RNA-binding</keyword>
<dbReference type="Proteomes" id="UP000288805">
    <property type="component" value="Unassembled WGS sequence"/>
</dbReference>
<evidence type="ECO:0000256" key="1">
    <source>
        <dbReference type="ARBA" id="ARBA00022664"/>
    </source>
</evidence>
<feature type="domain" description="CRM" evidence="9">
    <location>
        <begin position="162"/>
        <end position="286"/>
    </location>
</feature>
<evidence type="ECO:0000256" key="2">
    <source>
        <dbReference type="ARBA" id="ARBA00022737"/>
    </source>
</evidence>
<dbReference type="SUPFAM" id="SSF75471">
    <property type="entry name" value="YhbY-like"/>
    <property type="match status" value="2"/>
</dbReference>
<evidence type="ECO:0000256" key="7">
    <source>
        <dbReference type="PROSITE-ProRule" id="PRU00626"/>
    </source>
</evidence>
<name>A0A438E0L6_VITVI</name>
<dbReference type="InterPro" id="IPR035920">
    <property type="entry name" value="YhbY-like_sf"/>
</dbReference>
<dbReference type="PANTHER" id="PTHR46247">
    <property type="entry name" value="CRS2-ASSOCIATED FACTOR 1, CHLOROPLASTIC"/>
    <property type="match status" value="1"/>
</dbReference>
<dbReference type="AlphaFoldDB" id="A0A438E0L6"/>
<dbReference type="GO" id="GO:0006397">
    <property type="term" value="P:mRNA processing"/>
    <property type="evidence" value="ECO:0007669"/>
    <property type="project" value="UniProtKB-KW"/>
</dbReference>
<gene>
    <name evidence="10" type="primary">VvCHDh000710_1</name>
    <name evidence="10" type="ORF">CK203_069758</name>
</gene>
<dbReference type="InterPro" id="IPR044599">
    <property type="entry name" value="CAF1P_plant"/>
</dbReference>
<proteinExistence type="predicted"/>
<dbReference type="SMART" id="SM01103">
    <property type="entry name" value="CRS1_YhbY"/>
    <property type="match status" value="2"/>
</dbReference>
<organism evidence="10 11">
    <name type="scientific">Vitis vinifera</name>
    <name type="common">Grape</name>
    <dbReference type="NCBI Taxonomy" id="29760"/>
    <lineage>
        <taxon>Eukaryota</taxon>
        <taxon>Viridiplantae</taxon>
        <taxon>Streptophyta</taxon>
        <taxon>Embryophyta</taxon>
        <taxon>Tracheophyta</taxon>
        <taxon>Spermatophyta</taxon>
        <taxon>Magnoliopsida</taxon>
        <taxon>eudicotyledons</taxon>
        <taxon>Gunneridae</taxon>
        <taxon>Pentapetalae</taxon>
        <taxon>rosids</taxon>
        <taxon>Vitales</taxon>
        <taxon>Vitaceae</taxon>
        <taxon>Viteae</taxon>
        <taxon>Vitis</taxon>
    </lineage>
</organism>